<protein>
    <recommendedName>
        <fullName evidence="3">Phage baseplate protein</fullName>
    </recommendedName>
</protein>
<sequence length="263" mass="27253">MSRPDPQGGPGETLTLELAAPFGCVTVTPITGAQEMWLAARRGGLLSAAALETMILSAGMLRGGGDTPGAWLVGDRNRLLLAVLCAGYGAPEELWLRCPDCGEIHEVPLDLASLLVRVPAGPAGKSFSVEEETMQIRLPTGDDLCAATAGGAGTLLSRCAPGAGEGAAEVLEAEIAARDPLAEVRVALACVGCGAAVTGRLDPLALLLTEIDRGGGVLAEIDRLARVYRWSEAELLALPAWRRRLYLTHLAEAAPSEAARALS</sequence>
<reference evidence="2" key="1">
    <citation type="submission" date="2016-10" db="EMBL/GenBank/DDBJ databases">
        <authorList>
            <person name="Varghese N."/>
            <person name="Submissions S."/>
        </authorList>
    </citation>
    <scope>NUCLEOTIDE SEQUENCE [LARGE SCALE GENOMIC DNA]</scope>
    <source>
        <strain evidence="2">DSM 26894</strain>
    </source>
</reference>
<evidence type="ECO:0008006" key="3">
    <source>
        <dbReference type="Google" id="ProtNLM"/>
    </source>
</evidence>
<accession>A0A1I6PSS6</accession>
<dbReference type="STRING" id="311180.SAMN04488050_101737"/>
<evidence type="ECO:0000313" key="2">
    <source>
        <dbReference type="Proteomes" id="UP000199392"/>
    </source>
</evidence>
<dbReference type="EMBL" id="FOZW01000001">
    <property type="protein sequence ID" value="SFS43140.1"/>
    <property type="molecule type" value="Genomic_DNA"/>
</dbReference>
<name>A0A1I6PSS6_9RHOB</name>
<dbReference type="AlphaFoldDB" id="A0A1I6PSS6"/>
<organism evidence="1 2">
    <name type="scientific">Alloyangia pacifica</name>
    <dbReference type="NCBI Taxonomy" id="311180"/>
    <lineage>
        <taxon>Bacteria</taxon>
        <taxon>Pseudomonadati</taxon>
        <taxon>Pseudomonadota</taxon>
        <taxon>Alphaproteobacteria</taxon>
        <taxon>Rhodobacterales</taxon>
        <taxon>Roseobacteraceae</taxon>
        <taxon>Alloyangia</taxon>
    </lineage>
</organism>
<gene>
    <name evidence="1" type="ORF">SAMN04488050_101737</name>
</gene>
<evidence type="ECO:0000313" key="1">
    <source>
        <dbReference type="EMBL" id="SFS43140.1"/>
    </source>
</evidence>
<dbReference type="RefSeq" id="WP_092421934.1">
    <property type="nucleotide sequence ID" value="NZ_FNCL01000002.1"/>
</dbReference>
<dbReference type="Proteomes" id="UP000199392">
    <property type="component" value="Unassembled WGS sequence"/>
</dbReference>
<keyword evidence="2" id="KW-1185">Reference proteome</keyword>
<proteinExistence type="predicted"/>
<dbReference type="OrthoDB" id="283948at2"/>